<dbReference type="Pfam" id="PF04488">
    <property type="entry name" value="Gly_transf_sug"/>
    <property type="match status" value="1"/>
</dbReference>
<dbReference type="SUPFAM" id="SSF53448">
    <property type="entry name" value="Nucleotide-diphospho-sugar transferases"/>
    <property type="match status" value="1"/>
</dbReference>
<evidence type="ECO:0000313" key="3">
    <source>
        <dbReference type="Proteomes" id="UP000749559"/>
    </source>
</evidence>
<evidence type="ECO:0000256" key="1">
    <source>
        <dbReference type="SAM" id="SignalP"/>
    </source>
</evidence>
<name>A0A8S4P100_OWEFU</name>
<dbReference type="EMBL" id="CAIIXF020000006">
    <property type="protein sequence ID" value="CAH1786450.1"/>
    <property type="molecule type" value="Genomic_DNA"/>
</dbReference>
<evidence type="ECO:0000313" key="2">
    <source>
        <dbReference type="EMBL" id="CAH1786450.1"/>
    </source>
</evidence>
<dbReference type="InterPro" id="IPR007577">
    <property type="entry name" value="GlycoTrfase_DXD_sugar-bd_CS"/>
</dbReference>
<sequence length="379" mass="44850">MTRRIIHLGLFLGILILILSIHYTRIDSEDKLTWQTNWRVGPLGAFNRPENHSNKTETYENMVGQNHTEKHNEMEREEGQNAEIKKYDIIQKDRIENNESYKGLTNIFPENKNNSTSKALVPNLVHYVWLDMKGKLNFEFLHTVSMISVHKRWKPDKIFLHVYQKNYPHGKWWDYVKNNVSGIKIVEHEFDELTIYGEVPKYVEHMADFLRIKILREYGGIYIDTDVIALRSLEPLRHYDHTQGVGLVGTALSNGVIIAKKTSILLELWLEAYRTYNKIDIGKETSFWQYYSINVPRTLADIYPRLIHIEKDTLVRPKIKSYSLEPTKKYVWENNYSVHVWHRALPVPKSPGEIKDLQDEYLLKEVIEYIWYDKPPPIR</sequence>
<gene>
    <name evidence="2" type="ORF">OFUS_LOCUS12348</name>
</gene>
<dbReference type="Proteomes" id="UP000749559">
    <property type="component" value="Unassembled WGS sequence"/>
</dbReference>
<dbReference type="PANTHER" id="PTHR46830:SF1">
    <property type="entry name" value="ALPHA-1,4-N-ACETYLGLUCOSAMINYLTRANSFERASE"/>
    <property type="match status" value="1"/>
</dbReference>
<keyword evidence="3" id="KW-1185">Reference proteome</keyword>
<dbReference type="InterPro" id="IPR029044">
    <property type="entry name" value="Nucleotide-diphossugar_trans"/>
</dbReference>
<feature type="chain" id="PRO_5035821154" evidence="1">
    <location>
        <begin position="29"/>
        <end position="379"/>
    </location>
</feature>
<dbReference type="PANTHER" id="PTHR46830">
    <property type="entry name" value="TRANSFERASE, PUTATIVE-RELATED"/>
    <property type="match status" value="1"/>
</dbReference>
<reference evidence="2" key="1">
    <citation type="submission" date="2022-03" db="EMBL/GenBank/DDBJ databases">
        <authorList>
            <person name="Martin C."/>
        </authorList>
    </citation>
    <scope>NUCLEOTIDE SEQUENCE</scope>
</reference>
<protein>
    <submittedName>
        <fullName evidence="2">Uncharacterized protein</fullName>
    </submittedName>
</protein>
<keyword evidence="1" id="KW-0732">Signal</keyword>
<accession>A0A8S4P100</accession>
<proteinExistence type="predicted"/>
<dbReference type="OrthoDB" id="6150660at2759"/>
<feature type="signal peptide" evidence="1">
    <location>
        <begin position="1"/>
        <end position="28"/>
    </location>
</feature>
<dbReference type="Gene3D" id="3.90.550.20">
    <property type="match status" value="1"/>
</dbReference>
<dbReference type="AlphaFoldDB" id="A0A8S4P100"/>
<comment type="caution">
    <text evidence="2">The sequence shown here is derived from an EMBL/GenBank/DDBJ whole genome shotgun (WGS) entry which is preliminary data.</text>
</comment>
<organism evidence="2 3">
    <name type="scientific">Owenia fusiformis</name>
    <name type="common">Polychaete worm</name>
    <dbReference type="NCBI Taxonomy" id="6347"/>
    <lineage>
        <taxon>Eukaryota</taxon>
        <taxon>Metazoa</taxon>
        <taxon>Spiralia</taxon>
        <taxon>Lophotrochozoa</taxon>
        <taxon>Annelida</taxon>
        <taxon>Polychaeta</taxon>
        <taxon>Sedentaria</taxon>
        <taxon>Canalipalpata</taxon>
        <taxon>Sabellida</taxon>
        <taxon>Oweniida</taxon>
        <taxon>Oweniidae</taxon>
        <taxon>Owenia</taxon>
    </lineage>
</organism>